<dbReference type="SUPFAM" id="SSF51905">
    <property type="entry name" value="FAD/NAD(P)-binding domain"/>
    <property type="match status" value="2"/>
</dbReference>
<name>A0A7C0WUK2_9BACT</name>
<keyword evidence="4" id="KW-0285">Flavoprotein</keyword>
<keyword evidence="7" id="KW-0560">Oxidoreductase</keyword>
<dbReference type="GO" id="GO:0016491">
    <property type="term" value="F:oxidoreductase activity"/>
    <property type="evidence" value="ECO:0007669"/>
    <property type="project" value="UniProtKB-KW"/>
</dbReference>
<dbReference type="Pfam" id="PF07992">
    <property type="entry name" value="Pyr_redox_2"/>
    <property type="match status" value="2"/>
</dbReference>
<dbReference type="AlphaFoldDB" id="A0A7C0WUK2"/>
<evidence type="ECO:0000256" key="2">
    <source>
        <dbReference type="ARBA" id="ARBA00006561"/>
    </source>
</evidence>
<dbReference type="PROSITE" id="PS51379">
    <property type="entry name" value="4FE4S_FER_2"/>
    <property type="match status" value="2"/>
</dbReference>
<evidence type="ECO:0000256" key="5">
    <source>
        <dbReference type="ARBA" id="ARBA00022723"/>
    </source>
</evidence>
<dbReference type="Gene3D" id="3.50.50.60">
    <property type="entry name" value="FAD/NAD(P)-binding domain"/>
    <property type="match status" value="3"/>
</dbReference>
<dbReference type="EMBL" id="DQZW01000330">
    <property type="protein sequence ID" value="HDL90623.1"/>
    <property type="molecule type" value="Genomic_DNA"/>
</dbReference>
<dbReference type="Pfam" id="PF13237">
    <property type="entry name" value="Fer4_10"/>
    <property type="match status" value="1"/>
</dbReference>
<feature type="domain" description="4Fe-4S ferredoxin-type" evidence="10">
    <location>
        <begin position="841"/>
        <end position="870"/>
    </location>
</feature>
<dbReference type="GO" id="GO:0051539">
    <property type="term" value="F:4 iron, 4 sulfur cluster binding"/>
    <property type="evidence" value="ECO:0007669"/>
    <property type="project" value="UniProtKB-KW"/>
</dbReference>
<evidence type="ECO:0000256" key="8">
    <source>
        <dbReference type="ARBA" id="ARBA00023004"/>
    </source>
</evidence>
<evidence type="ECO:0000259" key="10">
    <source>
        <dbReference type="PROSITE" id="PS51379"/>
    </source>
</evidence>
<comment type="similarity">
    <text evidence="2">Belongs to the HdrA family.</text>
</comment>
<keyword evidence="6" id="KW-0274">FAD</keyword>
<dbReference type="Proteomes" id="UP000886355">
    <property type="component" value="Unassembled WGS sequence"/>
</dbReference>
<dbReference type="GO" id="GO:0046872">
    <property type="term" value="F:metal ion binding"/>
    <property type="evidence" value="ECO:0007669"/>
    <property type="project" value="UniProtKB-KW"/>
</dbReference>
<dbReference type="PANTHER" id="PTHR43498">
    <property type="entry name" value="FERREDOXIN:COB-COM HETERODISULFIDE REDUCTASE SUBUNIT A"/>
    <property type="match status" value="1"/>
</dbReference>
<proteinExistence type="inferred from homology"/>
<evidence type="ECO:0000256" key="9">
    <source>
        <dbReference type="ARBA" id="ARBA00023014"/>
    </source>
</evidence>
<comment type="cofactor">
    <cofactor evidence="1">
        <name>FAD</name>
        <dbReference type="ChEBI" id="CHEBI:57692"/>
    </cofactor>
</comment>
<dbReference type="PANTHER" id="PTHR43498:SF1">
    <property type="entry name" value="COB--COM HETERODISULFIDE REDUCTASE IRON-SULFUR SUBUNIT A"/>
    <property type="match status" value="1"/>
</dbReference>
<evidence type="ECO:0000256" key="7">
    <source>
        <dbReference type="ARBA" id="ARBA00023002"/>
    </source>
</evidence>
<accession>A0A7C0WUK2</accession>
<dbReference type="InterPro" id="IPR017900">
    <property type="entry name" value="4Fe4S_Fe_S_CS"/>
</dbReference>
<gene>
    <name evidence="11" type="ORF">ENG14_06945</name>
</gene>
<evidence type="ECO:0000256" key="1">
    <source>
        <dbReference type="ARBA" id="ARBA00001974"/>
    </source>
</evidence>
<keyword evidence="8" id="KW-0408">Iron</keyword>
<keyword evidence="3" id="KW-0004">4Fe-4S</keyword>
<organism evidence="11">
    <name type="scientific">Thermodesulforhabdus norvegica</name>
    <dbReference type="NCBI Taxonomy" id="39841"/>
    <lineage>
        <taxon>Bacteria</taxon>
        <taxon>Pseudomonadati</taxon>
        <taxon>Thermodesulfobacteriota</taxon>
        <taxon>Syntrophobacteria</taxon>
        <taxon>Syntrophobacterales</taxon>
        <taxon>Thermodesulforhabdaceae</taxon>
        <taxon>Thermodesulforhabdus</taxon>
    </lineage>
</organism>
<evidence type="ECO:0000256" key="6">
    <source>
        <dbReference type="ARBA" id="ARBA00022827"/>
    </source>
</evidence>
<dbReference type="InterPro" id="IPR039650">
    <property type="entry name" value="HdrA-like"/>
</dbReference>
<comment type="caution">
    <text evidence="11">The sequence shown here is derived from an EMBL/GenBank/DDBJ whole genome shotgun (WGS) entry which is preliminary data.</text>
</comment>
<evidence type="ECO:0000256" key="3">
    <source>
        <dbReference type="ARBA" id="ARBA00022485"/>
    </source>
</evidence>
<protein>
    <submittedName>
        <fullName evidence="11">CoB--CoM heterodisulfide reductase iron-sulfur subunit A family protein</fullName>
    </submittedName>
</protein>
<dbReference type="PRINTS" id="PR00368">
    <property type="entry name" value="FADPNR"/>
</dbReference>
<evidence type="ECO:0000313" key="11">
    <source>
        <dbReference type="EMBL" id="HDL90623.1"/>
    </source>
</evidence>
<dbReference type="PROSITE" id="PS00198">
    <property type="entry name" value="4FE4S_FER_1"/>
    <property type="match status" value="2"/>
</dbReference>
<dbReference type="Pfam" id="PF00890">
    <property type="entry name" value="FAD_binding_2"/>
    <property type="match status" value="1"/>
</dbReference>
<dbReference type="InterPro" id="IPR003953">
    <property type="entry name" value="FAD-dep_OxRdtase_2_FAD-bd"/>
</dbReference>
<keyword evidence="9" id="KW-0411">Iron-sulfur</keyword>
<dbReference type="InterPro" id="IPR023753">
    <property type="entry name" value="FAD/NAD-binding_dom"/>
</dbReference>
<sequence>MSGSEAAKNVVIIGAGVAGLNVALDLADQGFSVYLVEKGSSLGGLIPKLHRLYPICSCCKVTNRTIACQQHPGITVFTDTVVQSVSGSAPSFSIQLKTPDGNQTVNAAAVVLAPGLEPFDPSVYDTYAYSAFSNVITSLEFEWMQKPISDNKGVVVRPSDGEVPKKVAWLQCVGSRDINKCDAPYCSSVCCMYALKEAVHFKDACPDGEAVIFFMDMRAHGKGYERYLEQAKEKGVRLVRTRIHSVEKKAGSENLVLEYVDENGEKKEEIFDLVVLSVGLRPGADVKELAEKFGVKLSEHGYIATSELEPGETGVAGVFACGAATGPRDVYQSVVGAQAVAGKVADFLKESGAKPEEVVFRDVSSEEPKVGVVFSLCPGKTGDFSKLVDSLAAYAKGLDGVASVERIDLTNSEAFKKLSEWIKESGINRLVYASCSPIMHREMVEWALKQAQLNPTLYNFVDLRTLGSGADEEQRLKSLIKASVLQVRLTEPLPVKQVPIEQCALVIGGGIAGMTAALAIAEAGKKAIIVEKKDRLGGHAHKVKSTWQGTDVQAFMKELIEKVENNANIEVLLNSTVKSARGFGGQYESVISQDGTEKIIRHGVTIIATGGHSIRPKEYCYGDHESIYRWSDFTKLLIDNPDAFSSAKCGVFIQCVGSREPDHPYCSRLCCTFAVQTACALKEKNPDLDLYVLYRDMRTFGEREIIYKEAREKGVLFIRYDVDKKPAVTVEDGKIKVEVFDPILGRSVVLQPDFISLQSAIYAEPSTAELASLYKASVCEDGFMLESPVKMKPVDAEVEGVYFAGLVAGPKGVEESVEEAWAAAERALRFLKQGYVLTGGVVAEVDPDRCAVCLTCVRTCPFGIPYIESVQEAAYIDPSLCQGCGMCVSECPGKAIMFRKLSDDHVAAMTEVLVQEA</sequence>
<dbReference type="Gene3D" id="3.30.70.20">
    <property type="match status" value="1"/>
</dbReference>
<dbReference type="InterPro" id="IPR017896">
    <property type="entry name" value="4Fe4S_Fe-S-bd"/>
</dbReference>
<dbReference type="InterPro" id="IPR036188">
    <property type="entry name" value="FAD/NAD-bd_sf"/>
</dbReference>
<evidence type="ECO:0000256" key="4">
    <source>
        <dbReference type="ARBA" id="ARBA00022630"/>
    </source>
</evidence>
<dbReference type="SUPFAM" id="SSF54862">
    <property type="entry name" value="4Fe-4S ferredoxins"/>
    <property type="match status" value="1"/>
</dbReference>
<feature type="domain" description="4Fe-4S ferredoxin-type" evidence="10">
    <location>
        <begin position="872"/>
        <end position="901"/>
    </location>
</feature>
<reference evidence="11" key="1">
    <citation type="journal article" date="2020" name="mSystems">
        <title>Genome- and Community-Level Interaction Insights into Carbon Utilization and Element Cycling Functions of Hydrothermarchaeota in Hydrothermal Sediment.</title>
        <authorList>
            <person name="Zhou Z."/>
            <person name="Liu Y."/>
            <person name="Xu W."/>
            <person name="Pan J."/>
            <person name="Luo Z.H."/>
            <person name="Li M."/>
        </authorList>
    </citation>
    <scope>NUCLEOTIDE SEQUENCE [LARGE SCALE GENOMIC DNA]</scope>
    <source>
        <strain evidence="11">HyVt-19</strain>
    </source>
</reference>
<keyword evidence="5" id="KW-0479">Metal-binding</keyword>